<dbReference type="AlphaFoldDB" id="A0A9W9GBC4"/>
<gene>
    <name evidence="1" type="ORF">N7456_000022</name>
</gene>
<dbReference type="Proteomes" id="UP001149165">
    <property type="component" value="Unassembled WGS sequence"/>
</dbReference>
<keyword evidence="2" id="KW-1185">Reference proteome</keyword>
<name>A0A9W9GBC4_9EURO</name>
<protein>
    <submittedName>
        <fullName evidence="1">Uncharacterized protein</fullName>
    </submittedName>
</protein>
<reference evidence="1" key="2">
    <citation type="journal article" date="2023" name="IMA Fungus">
        <title>Comparative genomic study of the Penicillium genus elucidates a diverse pangenome and 15 lateral gene transfer events.</title>
        <authorList>
            <person name="Petersen C."/>
            <person name="Sorensen T."/>
            <person name="Nielsen M.R."/>
            <person name="Sondergaard T.E."/>
            <person name="Sorensen J.L."/>
            <person name="Fitzpatrick D.A."/>
            <person name="Frisvad J.C."/>
            <person name="Nielsen K.L."/>
        </authorList>
    </citation>
    <scope>NUCLEOTIDE SEQUENCE</scope>
    <source>
        <strain evidence="1">IBT 30069</strain>
    </source>
</reference>
<organism evidence="1 2">
    <name type="scientific">Penicillium angulare</name>
    <dbReference type="NCBI Taxonomy" id="116970"/>
    <lineage>
        <taxon>Eukaryota</taxon>
        <taxon>Fungi</taxon>
        <taxon>Dikarya</taxon>
        <taxon>Ascomycota</taxon>
        <taxon>Pezizomycotina</taxon>
        <taxon>Eurotiomycetes</taxon>
        <taxon>Eurotiomycetidae</taxon>
        <taxon>Eurotiales</taxon>
        <taxon>Aspergillaceae</taxon>
        <taxon>Penicillium</taxon>
    </lineage>
</organism>
<evidence type="ECO:0000313" key="1">
    <source>
        <dbReference type="EMBL" id="KAJ5115674.1"/>
    </source>
</evidence>
<accession>A0A9W9GBC4</accession>
<dbReference type="EMBL" id="JAPQKH010000001">
    <property type="protein sequence ID" value="KAJ5115674.1"/>
    <property type="molecule type" value="Genomic_DNA"/>
</dbReference>
<sequence>MNKLYPSPQSAAQIELILQSLRLQSWNYPHDQKDRETDTETHMWLCSVRVRVGAHPEDHCSRIPAQQMQQMRRVEPLPPLYLERPEDLISILGEMSHEPSSSP</sequence>
<proteinExistence type="predicted"/>
<reference evidence="1" key="1">
    <citation type="submission" date="2022-11" db="EMBL/GenBank/DDBJ databases">
        <authorList>
            <person name="Petersen C."/>
        </authorList>
    </citation>
    <scope>NUCLEOTIDE SEQUENCE</scope>
    <source>
        <strain evidence="1">IBT 30069</strain>
    </source>
</reference>
<comment type="caution">
    <text evidence="1">The sequence shown here is derived from an EMBL/GenBank/DDBJ whole genome shotgun (WGS) entry which is preliminary data.</text>
</comment>
<evidence type="ECO:0000313" key="2">
    <source>
        <dbReference type="Proteomes" id="UP001149165"/>
    </source>
</evidence>